<name>A0A6G0XW20_APHCR</name>
<evidence type="ECO:0000313" key="2">
    <source>
        <dbReference type="Proteomes" id="UP000478052"/>
    </source>
</evidence>
<dbReference type="OrthoDB" id="6509413at2759"/>
<sequence>MVFNGNYSFSVSQPSVNRCITEVINAFNCPEILNKYIRFPISLRELNVVRSGFYEKFGIPGVIGICDSNMKILNVCSKFSGSTYDSHIWRVSPVTLGRFKIVAIDTTYRISTKYPRS</sequence>
<gene>
    <name evidence="1" type="ORF">FWK35_00027907</name>
</gene>
<keyword evidence="2" id="KW-1185">Reference proteome</keyword>
<evidence type="ECO:0000313" key="1">
    <source>
        <dbReference type="EMBL" id="KAF0744910.1"/>
    </source>
</evidence>
<comment type="caution">
    <text evidence="1">The sequence shown here is derived from an EMBL/GenBank/DDBJ whole genome shotgun (WGS) entry which is preliminary data.</text>
</comment>
<protein>
    <submittedName>
        <fullName evidence="1">Putative nuclease HARBI1 isoform X1</fullName>
    </submittedName>
</protein>
<proteinExistence type="predicted"/>
<dbReference type="EMBL" id="VUJU01007492">
    <property type="protein sequence ID" value="KAF0744910.1"/>
    <property type="molecule type" value="Genomic_DNA"/>
</dbReference>
<dbReference type="Proteomes" id="UP000478052">
    <property type="component" value="Unassembled WGS sequence"/>
</dbReference>
<reference evidence="1 2" key="1">
    <citation type="submission" date="2019-08" db="EMBL/GenBank/DDBJ databases">
        <title>Whole genome of Aphis craccivora.</title>
        <authorList>
            <person name="Voronova N.V."/>
            <person name="Shulinski R.S."/>
            <person name="Bandarenka Y.V."/>
            <person name="Zhorov D.G."/>
            <person name="Warner D."/>
        </authorList>
    </citation>
    <scope>NUCLEOTIDE SEQUENCE [LARGE SCALE GENOMIC DNA]</scope>
    <source>
        <strain evidence="1">180601</strain>
        <tissue evidence="1">Whole Body</tissue>
    </source>
</reference>
<dbReference type="AlphaFoldDB" id="A0A6G0XW20"/>
<accession>A0A6G0XW20</accession>
<organism evidence="1 2">
    <name type="scientific">Aphis craccivora</name>
    <name type="common">Cowpea aphid</name>
    <dbReference type="NCBI Taxonomy" id="307492"/>
    <lineage>
        <taxon>Eukaryota</taxon>
        <taxon>Metazoa</taxon>
        <taxon>Ecdysozoa</taxon>
        <taxon>Arthropoda</taxon>
        <taxon>Hexapoda</taxon>
        <taxon>Insecta</taxon>
        <taxon>Pterygota</taxon>
        <taxon>Neoptera</taxon>
        <taxon>Paraneoptera</taxon>
        <taxon>Hemiptera</taxon>
        <taxon>Sternorrhyncha</taxon>
        <taxon>Aphidomorpha</taxon>
        <taxon>Aphidoidea</taxon>
        <taxon>Aphididae</taxon>
        <taxon>Aphidini</taxon>
        <taxon>Aphis</taxon>
        <taxon>Aphis</taxon>
    </lineage>
</organism>